<organism evidence="1 2">
    <name type="scientific">Aneurinibacillus migulanus</name>
    <name type="common">Bacillus migulanus</name>
    <dbReference type="NCBI Taxonomy" id="47500"/>
    <lineage>
        <taxon>Bacteria</taxon>
        <taxon>Bacillati</taxon>
        <taxon>Bacillota</taxon>
        <taxon>Bacilli</taxon>
        <taxon>Bacillales</taxon>
        <taxon>Paenibacillaceae</taxon>
        <taxon>Aneurinibacillus group</taxon>
        <taxon>Aneurinibacillus</taxon>
    </lineage>
</organism>
<dbReference type="AlphaFoldDB" id="A0A0D1XKH3"/>
<dbReference type="PATRIC" id="fig|47500.8.peg.624"/>
<name>A0A0D1XKH3_ANEMI</name>
<reference evidence="1 2" key="1">
    <citation type="submission" date="2015-07" db="EMBL/GenBank/DDBJ databases">
        <title>Fjat-14205 dsm 2895.</title>
        <authorList>
            <person name="Liu B."/>
            <person name="Wang J."/>
            <person name="Zhu Y."/>
            <person name="Liu G."/>
            <person name="Chen Q."/>
            <person name="Chen Z."/>
            <person name="Lan J."/>
            <person name="Che J."/>
            <person name="Ge C."/>
            <person name="Shi H."/>
            <person name="Pan Z."/>
            <person name="Liu X."/>
        </authorList>
    </citation>
    <scope>NUCLEOTIDE SEQUENCE [LARGE SCALE GENOMIC DNA]</scope>
    <source>
        <strain evidence="1 2">DSM 2895</strain>
    </source>
</reference>
<protein>
    <submittedName>
        <fullName evidence="1">Uncharacterized protein</fullName>
    </submittedName>
</protein>
<gene>
    <name evidence="1" type="ORF">AF333_14980</name>
</gene>
<comment type="caution">
    <text evidence="1">The sequence shown here is derived from an EMBL/GenBank/DDBJ whole genome shotgun (WGS) entry which is preliminary data.</text>
</comment>
<dbReference type="Proteomes" id="UP000037269">
    <property type="component" value="Unassembled WGS sequence"/>
</dbReference>
<evidence type="ECO:0000313" key="2">
    <source>
        <dbReference type="Proteomes" id="UP000037269"/>
    </source>
</evidence>
<evidence type="ECO:0000313" key="1">
    <source>
        <dbReference type="EMBL" id="KON96581.1"/>
    </source>
</evidence>
<keyword evidence="2" id="KW-1185">Reference proteome</keyword>
<proteinExistence type="predicted"/>
<sequence>MHGCLCSSIKEKLRDLEYGITVAIMAVQLNKDKKKEKKLQELHEYLAGYKINVGGSPSGALSDREKAEYSRLATELRNTGWSLGIGYSSDWQAFSNKVDILRGHSTHQ</sequence>
<dbReference type="EMBL" id="LGUG01000004">
    <property type="protein sequence ID" value="KON96581.1"/>
    <property type="molecule type" value="Genomic_DNA"/>
</dbReference>
<accession>A0A0D1XKH3</accession>